<organism evidence="1 2">
    <name type="scientific">Larinioides sclopetarius</name>
    <dbReference type="NCBI Taxonomy" id="280406"/>
    <lineage>
        <taxon>Eukaryota</taxon>
        <taxon>Metazoa</taxon>
        <taxon>Ecdysozoa</taxon>
        <taxon>Arthropoda</taxon>
        <taxon>Chelicerata</taxon>
        <taxon>Arachnida</taxon>
        <taxon>Araneae</taxon>
        <taxon>Araneomorphae</taxon>
        <taxon>Entelegynae</taxon>
        <taxon>Araneoidea</taxon>
        <taxon>Araneidae</taxon>
        <taxon>Larinioides</taxon>
    </lineage>
</organism>
<sequence length="62" mass="7308">MVKLELHVVGRNSRSADEKFFLYQEKWKKIFISNLLKLFLTLCVIGTKLLPNVLLQNINIYL</sequence>
<dbReference type="Proteomes" id="UP001497382">
    <property type="component" value="Unassembled WGS sequence"/>
</dbReference>
<keyword evidence="2" id="KW-1185">Reference proteome</keyword>
<dbReference type="AlphaFoldDB" id="A0AAV1ZCS5"/>
<proteinExistence type="predicted"/>
<protein>
    <submittedName>
        <fullName evidence="1">Uncharacterized protein</fullName>
    </submittedName>
</protein>
<gene>
    <name evidence="1" type="ORF">LARSCL_LOCUS4675</name>
</gene>
<accession>A0AAV1ZCS5</accession>
<comment type="caution">
    <text evidence="1">The sequence shown here is derived from an EMBL/GenBank/DDBJ whole genome shotgun (WGS) entry which is preliminary data.</text>
</comment>
<reference evidence="1 2" key="1">
    <citation type="submission" date="2024-04" db="EMBL/GenBank/DDBJ databases">
        <authorList>
            <person name="Rising A."/>
            <person name="Reimegard J."/>
            <person name="Sonavane S."/>
            <person name="Akerstrom W."/>
            <person name="Nylinder S."/>
            <person name="Hedman E."/>
            <person name="Kallberg Y."/>
        </authorList>
    </citation>
    <scope>NUCLEOTIDE SEQUENCE [LARGE SCALE GENOMIC DNA]</scope>
</reference>
<name>A0AAV1ZCS5_9ARAC</name>
<dbReference type="EMBL" id="CAXIEN010000040">
    <property type="protein sequence ID" value="CAL1269339.1"/>
    <property type="molecule type" value="Genomic_DNA"/>
</dbReference>
<evidence type="ECO:0000313" key="2">
    <source>
        <dbReference type="Proteomes" id="UP001497382"/>
    </source>
</evidence>
<evidence type="ECO:0000313" key="1">
    <source>
        <dbReference type="EMBL" id="CAL1269339.1"/>
    </source>
</evidence>